<comment type="function">
    <text evidence="7">Located at the top of the head of the 30S subunit, it contacts several helices of the 16S rRNA.</text>
</comment>
<dbReference type="GO" id="GO:0006412">
    <property type="term" value="P:translation"/>
    <property type="evidence" value="ECO:0007669"/>
    <property type="project" value="UniProtKB-UniRule"/>
</dbReference>
<comment type="subunit">
    <text evidence="2 7">Part of the 30S ribosomal subunit.</text>
</comment>
<dbReference type="Gene3D" id="1.10.8.50">
    <property type="match status" value="1"/>
</dbReference>
<keyword evidence="3 7" id="KW-0699">rRNA-binding</keyword>
<dbReference type="SUPFAM" id="SSF46946">
    <property type="entry name" value="S13-like H2TH domain"/>
    <property type="match status" value="1"/>
</dbReference>
<dbReference type="InterPro" id="IPR001892">
    <property type="entry name" value="Ribosomal_uS13"/>
</dbReference>
<dbReference type="NCBIfam" id="TIGR03631">
    <property type="entry name" value="uS13_bact"/>
    <property type="match status" value="1"/>
</dbReference>
<evidence type="ECO:0000256" key="2">
    <source>
        <dbReference type="ARBA" id="ARBA00011458"/>
    </source>
</evidence>
<dbReference type="PROSITE" id="PS50159">
    <property type="entry name" value="RIBOSOMAL_S13_2"/>
    <property type="match status" value="1"/>
</dbReference>
<dbReference type="GO" id="GO:0009507">
    <property type="term" value="C:chloroplast"/>
    <property type="evidence" value="ECO:0007669"/>
    <property type="project" value="UniProtKB-SubCell"/>
</dbReference>
<dbReference type="GO" id="GO:0005739">
    <property type="term" value="C:mitochondrion"/>
    <property type="evidence" value="ECO:0007669"/>
    <property type="project" value="TreeGrafter"/>
</dbReference>
<evidence type="ECO:0000256" key="6">
    <source>
        <dbReference type="ARBA" id="ARBA00023274"/>
    </source>
</evidence>
<organism evidence="9">
    <name type="scientific">Tisochrysis lutea</name>
    <dbReference type="NCBI Taxonomy" id="1321669"/>
    <lineage>
        <taxon>Eukaryota</taxon>
        <taxon>Haptista</taxon>
        <taxon>Haptophyta</taxon>
        <taxon>Prymnesiophyceae</taxon>
        <taxon>Isochrysidales</taxon>
        <taxon>Isochrysidaceae</taxon>
        <taxon>Tisochrysis</taxon>
    </lineage>
</organism>
<evidence type="ECO:0000313" key="9">
    <source>
        <dbReference type="EMBL" id="AUM82554.1"/>
    </source>
</evidence>
<dbReference type="InterPro" id="IPR019980">
    <property type="entry name" value="Ribosomal_uS13_bac-type"/>
</dbReference>
<dbReference type="PANTHER" id="PTHR10871:SF1">
    <property type="entry name" value="SMALL RIBOSOMAL SUBUNIT PROTEIN US13M"/>
    <property type="match status" value="1"/>
</dbReference>
<evidence type="ECO:0000256" key="8">
    <source>
        <dbReference type="RuleBase" id="RU003830"/>
    </source>
</evidence>
<evidence type="ECO:0000256" key="7">
    <source>
        <dbReference type="HAMAP-Rule" id="MF_01315"/>
    </source>
</evidence>
<keyword evidence="4 7" id="KW-0694">RNA-binding</keyword>
<keyword evidence="9" id="KW-0150">Chloroplast</keyword>
<geneLocation type="chloroplast" evidence="9"/>
<dbReference type="InterPro" id="IPR027437">
    <property type="entry name" value="Rbsml_uS13_C"/>
</dbReference>
<evidence type="ECO:0000256" key="5">
    <source>
        <dbReference type="ARBA" id="ARBA00022980"/>
    </source>
</evidence>
<dbReference type="Pfam" id="PF00416">
    <property type="entry name" value="Ribosomal_S13"/>
    <property type="match status" value="1"/>
</dbReference>
<dbReference type="FunFam" id="1.10.8.50:FF:000001">
    <property type="entry name" value="30S ribosomal protein S13"/>
    <property type="match status" value="1"/>
</dbReference>
<comment type="subcellular location">
    <subcellularLocation>
        <location evidence="7">Plastid</location>
        <location evidence="7">Chloroplast</location>
    </subcellularLocation>
</comment>
<dbReference type="EMBL" id="MF795089">
    <property type="protein sequence ID" value="AUM82554.1"/>
    <property type="molecule type" value="Genomic_DNA"/>
</dbReference>
<dbReference type="GeneID" id="38947110"/>
<evidence type="ECO:0000256" key="1">
    <source>
        <dbReference type="ARBA" id="ARBA00008080"/>
    </source>
</evidence>
<keyword evidence="9" id="KW-0934">Plastid</keyword>
<comment type="similarity">
    <text evidence="1 7 8">Belongs to the universal ribosomal protein uS13 family.</text>
</comment>
<dbReference type="PANTHER" id="PTHR10871">
    <property type="entry name" value="30S RIBOSOMAL PROTEIN S13/40S RIBOSOMAL PROTEIN S18"/>
    <property type="match status" value="1"/>
</dbReference>
<dbReference type="GO" id="GO:0015935">
    <property type="term" value="C:small ribosomal subunit"/>
    <property type="evidence" value="ECO:0007669"/>
    <property type="project" value="TreeGrafter"/>
</dbReference>
<dbReference type="PROSITE" id="PS00646">
    <property type="entry name" value="RIBOSOMAL_S13_1"/>
    <property type="match status" value="1"/>
</dbReference>
<gene>
    <name evidence="7 9" type="primary">rps13</name>
</gene>
<evidence type="ECO:0000256" key="4">
    <source>
        <dbReference type="ARBA" id="ARBA00022884"/>
    </source>
</evidence>
<keyword evidence="6 7" id="KW-0687">Ribonucleoprotein</keyword>
<dbReference type="RefSeq" id="YP_009550252.1">
    <property type="nucleotide sequence ID" value="NC_040291.1"/>
</dbReference>
<dbReference type="InterPro" id="IPR018269">
    <property type="entry name" value="Ribosomal_uS13_CS"/>
</dbReference>
<keyword evidence="5 7" id="KW-0689">Ribosomal protein</keyword>
<dbReference type="HAMAP" id="MF_01315">
    <property type="entry name" value="Ribosomal_uS13"/>
    <property type="match status" value="1"/>
</dbReference>
<dbReference type="AlphaFoldDB" id="A0A3Q8CG96"/>
<sequence length="124" mass="13747">MVRISGVDLPRNKRVQIGLTSIFGIGYTSADKILAEAGISPDIRCSDLSDEQVASLRAIIDENYQTEGDLRRLYSLNIKRLTEIGSAAGRRHRVNLPVRGQRTRTNARTRKGKVKTAVANKKGR</sequence>
<dbReference type="GO" id="GO:0003735">
    <property type="term" value="F:structural constituent of ribosome"/>
    <property type="evidence" value="ECO:0007669"/>
    <property type="project" value="InterPro"/>
</dbReference>
<dbReference type="Gene3D" id="4.10.910.10">
    <property type="entry name" value="30s ribosomal protein s13, domain 2"/>
    <property type="match status" value="1"/>
</dbReference>
<dbReference type="GO" id="GO:0019843">
    <property type="term" value="F:rRNA binding"/>
    <property type="evidence" value="ECO:0007669"/>
    <property type="project" value="UniProtKB-UniRule"/>
</dbReference>
<accession>A0A3Q8CG96</accession>
<evidence type="ECO:0000256" key="3">
    <source>
        <dbReference type="ARBA" id="ARBA00022730"/>
    </source>
</evidence>
<name>A0A3Q8CG96_9EUKA</name>
<reference evidence="9" key="1">
    <citation type="journal article" date="2019" name="Mitochondrial DNA Part B Resour">
        <title>The chloroplast genome of the marine microalga Tisochrysis lutea.</title>
        <authorList>
            <person name="Mendez-Leyva A.B."/>
            <person name="Guo J."/>
            <person name="Mudd E.A."/>
            <person name="Wong J."/>
            <person name="Schwartz J.-M."/>
            <person name="Day A."/>
        </authorList>
    </citation>
    <scope>NUCLEOTIDE SEQUENCE</scope>
</reference>
<dbReference type="InterPro" id="IPR010979">
    <property type="entry name" value="Ribosomal_uS13-like_H2TH"/>
</dbReference>
<dbReference type="PIRSF" id="PIRSF002134">
    <property type="entry name" value="Ribosomal_S13"/>
    <property type="match status" value="1"/>
</dbReference>
<protein>
    <recommendedName>
        <fullName evidence="7">Small ribosomal subunit protein uS13c</fullName>
    </recommendedName>
</protein>
<proteinExistence type="inferred from homology"/>